<accession>A0A0D5YRK8</accession>
<name>A0A0D5YRK8_9FLAO</name>
<organism evidence="2 3">
    <name type="scientific">Flagellimonas lutaonensis</name>
    <dbReference type="NCBI Taxonomy" id="516051"/>
    <lineage>
        <taxon>Bacteria</taxon>
        <taxon>Pseudomonadati</taxon>
        <taxon>Bacteroidota</taxon>
        <taxon>Flavobacteriia</taxon>
        <taxon>Flavobacteriales</taxon>
        <taxon>Flavobacteriaceae</taxon>
        <taxon>Flagellimonas</taxon>
    </lineage>
</organism>
<dbReference type="KEGG" id="mlt:VC82_875"/>
<evidence type="ECO:0000256" key="1">
    <source>
        <dbReference type="SAM" id="SignalP"/>
    </source>
</evidence>
<keyword evidence="1" id="KW-0732">Signal</keyword>
<dbReference type="STRING" id="516051.VC82_875"/>
<feature type="signal peptide" evidence="1">
    <location>
        <begin position="1"/>
        <end position="19"/>
    </location>
</feature>
<dbReference type="Proteomes" id="UP000032726">
    <property type="component" value="Chromosome"/>
</dbReference>
<dbReference type="PATRIC" id="fig|516051.4.peg.906"/>
<evidence type="ECO:0000313" key="3">
    <source>
        <dbReference type="Proteomes" id="UP000032726"/>
    </source>
</evidence>
<reference evidence="2 3" key="1">
    <citation type="submission" date="2015-03" db="EMBL/GenBank/DDBJ databases">
        <title>Complete genome sequence of Muricauda lutaonensis CC-HSB-11T, isolated from a coastal hot spring.</title>
        <authorList>
            <person name="Kim K.M."/>
        </authorList>
    </citation>
    <scope>NUCLEOTIDE SEQUENCE [LARGE SCALE GENOMIC DNA]</scope>
    <source>
        <strain evidence="2 3">CC-HSB-11</strain>
    </source>
</reference>
<feature type="chain" id="PRO_5002299906" evidence="1">
    <location>
        <begin position="20"/>
        <end position="210"/>
    </location>
</feature>
<evidence type="ECO:0000313" key="2">
    <source>
        <dbReference type="EMBL" id="AKA34529.1"/>
    </source>
</evidence>
<dbReference type="OrthoDB" id="1178051at2"/>
<dbReference type="AlphaFoldDB" id="A0A0D5YRK8"/>
<keyword evidence="3" id="KW-1185">Reference proteome</keyword>
<dbReference type="RefSeq" id="WP_157517981.1">
    <property type="nucleotide sequence ID" value="NZ_CP011071.1"/>
</dbReference>
<sequence>MNKLLVIFGCALLSSSPEAAPQESTVPVIRTSTEMTRTFANHYMAFEEVDVEKDAPLYIVRFSVEEPADLKLDEIAYVEDENEVDLGFDTTDYLPEGFDPYETYFDLNSIIYIEEDNTADLGFDTADYLPEGFDPYAGEVSINSINYIEDEEVDLGFDTTKYLPEGFDPYEKTFDLNAIEYIEAEEEIDLGFDPTSYLPENFDPFEGQAR</sequence>
<dbReference type="HOGENOM" id="CLU_1308987_0_0_10"/>
<dbReference type="EMBL" id="CP011071">
    <property type="protein sequence ID" value="AKA34529.1"/>
    <property type="molecule type" value="Genomic_DNA"/>
</dbReference>
<protein>
    <submittedName>
        <fullName evidence="2">Uncharacterized protein</fullName>
    </submittedName>
</protein>
<gene>
    <name evidence="2" type="ORF">VC82_875</name>
</gene>
<proteinExistence type="predicted"/>